<dbReference type="Proteomes" id="UP001303946">
    <property type="component" value="Chromosome"/>
</dbReference>
<evidence type="ECO:0000259" key="5">
    <source>
        <dbReference type="Pfam" id="PF14718"/>
    </source>
</evidence>
<evidence type="ECO:0000256" key="2">
    <source>
        <dbReference type="ARBA" id="ARBA00022729"/>
    </source>
</evidence>
<dbReference type="SUPFAM" id="SSF53955">
    <property type="entry name" value="Lysozyme-like"/>
    <property type="match status" value="1"/>
</dbReference>
<dbReference type="InterPro" id="IPR008939">
    <property type="entry name" value="Lytic_TGlycosylase_superhlx_U"/>
</dbReference>
<evidence type="ECO:0000256" key="3">
    <source>
        <dbReference type="SAM" id="SignalP"/>
    </source>
</evidence>
<keyword evidence="2 3" id="KW-0732">Signal</keyword>
<organism evidence="6 7">
    <name type="scientific">Piscinibacter gummiphilus</name>
    <dbReference type="NCBI Taxonomy" id="946333"/>
    <lineage>
        <taxon>Bacteria</taxon>
        <taxon>Pseudomonadati</taxon>
        <taxon>Pseudomonadota</taxon>
        <taxon>Betaproteobacteria</taxon>
        <taxon>Burkholderiales</taxon>
        <taxon>Sphaerotilaceae</taxon>
        <taxon>Piscinibacter</taxon>
    </lineage>
</organism>
<proteinExistence type="inferred from homology"/>
<feature type="signal peptide" evidence="3">
    <location>
        <begin position="1"/>
        <end position="23"/>
    </location>
</feature>
<dbReference type="InterPro" id="IPR012289">
    <property type="entry name" value="Lytic_TGlycosylase_superhlx_L"/>
</dbReference>
<accession>A0ABZ0CXW1</accession>
<dbReference type="PANTHER" id="PTHR37423">
    <property type="entry name" value="SOLUBLE LYTIC MUREIN TRANSGLYCOSYLASE-RELATED"/>
    <property type="match status" value="1"/>
</dbReference>
<keyword evidence="7" id="KW-1185">Reference proteome</keyword>
<gene>
    <name evidence="6" type="ORF">RXV79_23250</name>
</gene>
<dbReference type="SUPFAM" id="SSF48435">
    <property type="entry name" value="Bacterial muramidases"/>
    <property type="match status" value="1"/>
</dbReference>
<dbReference type="Pfam" id="PF01464">
    <property type="entry name" value="SLT"/>
    <property type="match status" value="1"/>
</dbReference>
<dbReference type="Gene3D" id="1.25.20.10">
    <property type="entry name" value="Bacterial muramidases"/>
    <property type="match status" value="1"/>
</dbReference>
<comment type="similarity">
    <text evidence="1">Belongs to the transglycosylase Slt family.</text>
</comment>
<evidence type="ECO:0000256" key="1">
    <source>
        <dbReference type="ARBA" id="ARBA00007734"/>
    </source>
</evidence>
<protein>
    <submittedName>
        <fullName evidence="6">Lytic transglycosylase domain-containing protein</fullName>
    </submittedName>
</protein>
<reference evidence="6 7" key="1">
    <citation type="submission" date="2023-10" db="EMBL/GenBank/DDBJ databases">
        <title>Bacteria for the degradation of biodegradable plastic PBAT(Polybutylene adipate terephthalate).</title>
        <authorList>
            <person name="Weon H.-Y."/>
            <person name="Yeon J."/>
        </authorList>
    </citation>
    <scope>NUCLEOTIDE SEQUENCE [LARGE SCALE GENOMIC DNA]</scope>
    <source>
        <strain evidence="6 7">SBD 7-3</strain>
    </source>
</reference>
<evidence type="ECO:0000313" key="6">
    <source>
        <dbReference type="EMBL" id="WOB07812.1"/>
    </source>
</evidence>
<dbReference type="Gene3D" id="1.10.1240.20">
    <property type="entry name" value="Lytic transglycosylase, superhelical linker domain"/>
    <property type="match status" value="1"/>
</dbReference>
<feature type="domain" description="Lytic transglycosylase superhelical linker" evidence="5">
    <location>
        <begin position="417"/>
        <end position="473"/>
    </location>
</feature>
<dbReference type="EMBL" id="CP136336">
    <property type="protein sequence ID" value="WOB07812.1"/>
    <property type="molecule type" value="Genomic_DNA"/>
</dbReference>
<dbReference type="Pfam" id="PF14718">
    <property type="entry name" value="SLT_L"/>
    <property type="match status" value="1"/>
</dbReference>
<sequence length="673" mass="74608">MRATRLMVAGLGLALMGPAGALAQTGNDAIVAARDAFGKRDSVKLAQMRSAAVLERHPLAMWADYWQLNSRLYAASIDEVESFYRRWSGTYVEDRLRNDWLLELGRRREWKALAADYPRFRMNDDREVICYALLADHFEGKDVRQAGRAAWFAQREGDDGCNLLASTLYEAKQLKDDEVWRRARLAVDANKPRAVRQAAALIGQKAGDDAGTLLDKPERYLHSASPRSRTERELVTLALMRWAANDPDAAAAALRGKWEALLPPELGAWAWAAVAKQAAIKLLPDASDHYQRAALLAGKAAVEIDWADETLAWKARAALRANGGKPRWQQVVQAINAMGTSEQREQAWVYWKARALQAMAKDSSDPQAMSSQAQEMLDTIAGQLSFYGALASEDLGRPITLPEPPLPLTDAERQAAAREPGLQRALQLIAIGLRNEGVREWNFTLRGMDDRALLAAAQLACDREVWDRCINTSDRTRGEIHLAQRFPTPFRREVQARAREIGLDPAYVYGLIRQESRFVMDARSGVGASGLMQIMPATARWTAKKIGVPFTQDMITDRDTNLKLGTQYLRLVLEDFEGSELLAAAAYNAGPSRPRRWREGPVLEAAIWAENVPFNETRDYVKKVLSNAIFYSALLNTPSGQVASAHAPSLKARLGRMVGPRLAAAPSSNGDLP</sequence>
<dbReference type="CDD" id="cd13401">
    <property type="entry name" value="Slt70-like"/>
    <property type="match status" value="1"/>
</dbReference>
<evidence type="ECO:0000313" key="7">
    <source>
        <dbReference type="Proteomes" id="UP001303946"/>
    </source>
</evidence>
<dbReference type="PANTHER" id="PTHR37423:SF5">
    <property type="entry name" value="SOLUBLE LYTIC MUREIN TRANSGLYCOSYLASE"/>
    <property type="match status" value="1"/>
</dbReference>
<feature type="chain" id="PRO_5047117014" evidence="3">
    <location>
        <begin position="24"/>
        <end position="673"/>
    </location>
</feature>
<dbReference type="InterPro" id="IPR008258">
    <property type="entry name" value="Transglycosylase_SLT_dom_1"/>
</dbReference>
<name>A0ABZ0CXW1_9BURK</name>
<evidence type="ECO:0000259" key="4">
    <source>
        <dbReference type="Pfam" id="PF01464"/>
    </source>
</evidence>
<dbReference type="InterPro" id="IPR023346">
    <property type="entry name" value="Lysozyme-like_dom_sf"/>
</dbReference>
<dbReference type="InterPro" id="IPR037061">
    <property type="entry name" value="Lytic_TGlycoase_superhlx_L_sf"/>
</dbReference>
<feature type="domain" description="Transglycosylase SLT" evidence="4">
    <location>
        <begin position="495"/>
        <end position="599"/>
    </location>
</feature>
<dbReference type="Gene3D" id="1.10.530.10">
    <property type="match status" value="1"/>
</dbReference>